<keyword evidence="5" id="KW-0315">Glutamine amidotransferase</keyword>
<dbReference type="EMBL" id="BGZL01000002">
    <property type="protein sequence ID" value="GBP99621.1"/>
    <property type="molecule type" value="Genomic_DNA"/>
</dbReference>
<dbReference type="GO" id="GO:0019172">
    <property type="term" value="F:glyoxalase III activity"/>
    <property type="evidence" value="ECO:0007669"/>
    <property type="project" value="TreeGrafter"/>
</dbReference>
<keyword evidence="1" id="KW-0346">Stress response</keyword>
<dbReference type="PANTHER" id="PTHR48094">
    <property type="entry name" value="PROTEIN/NUCLEIC ACID DEGLYCASE DJ-1-RELATED"/>
    <property type="match status" value="1"/>
</dbReference>
<organism evidence="5 6">
    <name type="scientific">Streptomyces spongiicola</name>
    <dbReference type="NCBI Taxonomy" id="1690221"/>
    <lineage>
        <taxon>Bacteria</taxon>
        <taxon>Bacillati</taxon>
        <taxon>Actinomycetota</taxon>
        <taxon>Actinomycetes</taxon>
        <taxon>Kitasatosporales</taxon>
        <taxon>Streptomycetaceae</taxon>
        <taxon>Streptomyces</taxon>
    </lineage>
</organism>
<comment type="caution">
    <text evidence="5">The sequence shown here is derived from an EMBL/GenBank/DDBJ whole genome shotgun (WGS) entry which is preliminary data.</text>
</comment>
<evidence type="ECO:0000313" key="5">
    <source>
        <dbReference type="EMBL" id="GBP99621.1"/>
    </source>
</evidence>
<dbReference type="SUPFAM" id="SSF52317">
    <property type="entry name" value="Class I glutamine amidotransferase-like"/>
    <property type="match status" value="1"/>
</dbReference>
<dbReference type="Gene3D" id="3.40.50.880">
    <property type="match status" value="1"/>
</dbReference>
<evidence type="ECO:0000259" key="4">
    <source>
        <dbReference type="Pfam" id="PF01965"/>
    </source>
</evidence>
<dbReference type="Proteomes" id="UP000265354">
    <property type="component" value="Unassembled WGS sequence"/>
</dbReference>
<dbReference type="GO" id="GO:0019243">
    <property type="term" value="P:methylglyoxal catabolic process to D-lactate via S-lactoyl-glutathione"/>
    <property type="evidence" value="ECO:0007669"/>
    <property type="project" value="TreeGrafter"/>
</dbReference>
<protein>
    <submittedName>
        <fullName evidence="5">Type 1 glutamine amidotransferase domain-containing protein</fullName>
    </submittedName>
</protein>
<dbReference type="InterPro" id="IPR002818">
    <property type="entry name" value="DJ-1/PfpI"/>
</dbReference>
<name>A0A388SUT8_9ACTN</name>
<keyword evidence="2" id="KW-0456">Lyase</keyword>
<dbReference type="PANTHER" id="PTHR48094:SF11">
    <property type="entry name" value="GLUTATHIONE-INDEPENDENT GLYOXALASE HSP31-RELATED"/>
    <property type="match status" value="1"/>
</dbReference>
<evidence type="ECO:0000313" key="6">
    <source>
        <dbReference type="Proteomes" id="UP000265354"/>
    </source>
</evidence>
<dbReference type="RefSeq" id="WP_116426974.1">
    <property type="nucleotide sequence ID" value="NZ_BGZL01000002.1"/>
</dbReference>
<accession>A0A388SUT8</accession>
<dbReference type="GO" id="GO:0016740">
    <property type="term" value="F:transferase activity"/>
    <property type="evidence" value="ECO:0007669"/>
    <property type="project" value="UniProtKB-KW"/>
</dbReference>
<dbReference type="InterPro" id="IPR029062">
    <property type="entry name" value="Class_I_gatase-like"/>
</dbReference>
<evidence type="ECO:0000256" key="1">
    <source>
        <dbReference type="ARBA" id="ARBA00023016"/>
    </source>
</evidence>
<proteinExistence type="inferred from homology"/>
<evidence type="ECO:0000256" key="2">
    <source>
        <dbReference type="ARBA" id="ARBA00023239"/>
    </source>
</evidence>
<sequence>MSKILFVVSGARFWTLNDGTQHPTGYWAEEVVAPFDEFTAAGHEITVATPGGVNPTVDERSLSPEMAGGQENAERFRQRLAGIAQLRNPIRIEDVALDDYAAVYYPGGHGPMEDLAVDKDSAGLLVSAMRSGKPLGIVCHGPAAMLPAVDENGGNVFAGFQVTGFTNVEEEQAGFAGKAPWLLQDRLTGIGARFREGDAWAPNVVVDRNLVTGQNPASSLDAARELLRKLG</sequence>
<feature type="domain" description="DJ-1/PfpI" evidence="4">
    <location>
        <begin position="29"/>
        <end position="228"/>
    </location>
</feature>
<keyword evidence="5" id="KW-0808">Transferase</keyword>
<comment type="similarity">
    <text evidence="3">Belongs to the peptidase C56 family. HSP31-like subfamily.</text>
</comment>
<evidence type="ECO:0000256" key="3">
    <source>
        <dbReference type="ARBA" id="ARBA00038493"/>
    </source>
</evidence>
<dbReference type="InterPro" id="IPR050325">
    <property type="entry name" value="Prot/Nucl_acid_deglycase"/>
</dbReference>
<reference evidence="5 6" key="1">
    <citation type="submission" date="2018-07" db="EMBL/GenBank/DDBJ databases">
        <title>Whole Genome Shotgun Sequence of Streptomyces spongiicola strain 531S.</title>
        <authorList>
            <person name="Dohra H."/>
            <person name="Kodani S."/>
        </authorList>
    </citation>
    <scope>NUCLEOTIDE SEQUENCE [LARGE SCALE GENOMIC DNA]</scope>
    <source>
        <strain evidence="5 6">531S</strain>
    </source>
</reference>
<dbReference type="GO" id="GO:0005737">
    <property type="term" value="C:cytoplasm"/>
    <property type="evidence" value="ECO:0007669"/>
    <property type="project" value="TreeGrafter"/>
</dbReference>
<gene>
    <name evidence="5" type="ORF">SSP531S_10160</name>
</gene>
<dbReference type="CDD" id="cd03141">
    <property type="entry name" value="GATase1_Hsp31_like"/>
    <property type="match status" value="1"/>
</dbReference>
<dbReference type="Pfam" id="PF01965">
    <property type="entry name" value="DJ-1_PfpI"/>
    <property type="match status" value="1"/>
</dbReference>
<dbReference type="AlphaFoldDB" id="A0A388SUT8"/>